<dbReference type="Gramene" id="NC3G0221950.1">
    <property type="protein sequence ID" value="NC3G0221950.1:cds"/>
    <property type="gene ID" value="NC3G0221950"/>
</dbReference>
<proteinExistence type="predicted"/>
<accession>A0A5K1BP59</accession>
<dbReference type="AlphaFoldDB" id="A0A5K1BP59"/>
<evidence type="ECO:0000313" key="1">
    <source>
        <dbReference type="EMBL" id="VVW16918.1"/>
    </source>
</evidence>
<gene>
    <name evidence="1" type="ORF">NYM_LOCUS15500</name>
</gene>
<protein>
    <submittedName>
        <fullName evidence="1">Uncharacterized protein</fullName>
    </submittedName>
</protein>
<name>A0A5K1BP59_9MAGN</name>
<organism evidence="1">
    <name type="scientific">Nymphaea colorata</name>
    <name type="common">pocket water lily</name>
    <dbReference type="NCBI Taxonomy" id="210225"/>
    <lineage>
        <taxon>Eukaryota</taxon>
        <taxon>Viridiplantae</taxon>
        <taxon>Streptophyta</taxon>
        <taxon>Embryophyta</taxon>
        <taxon>Tracheophyta</taxon>
        <taxon>Spermatophyta</taxon>
        <taxon>Magnoliopsida</taxon>
        <taxon>Nymphaeales</taxon>
        <taxon>Nymphaeaceae</taxon>
        <taxon>Nymphaea</taxon>
    </lineage>
</organism>
<reference evidence="1" key="1">
    <citation type="submission" date="2019-09" db="EMBL/GenBank/DDBJ databases">
        <authorList>
            <person name="Zhang L."/>
        </authorList>
    </citation>
    <scope>NUCLEOTIDE SEQUENCE</scope>
</reference>
<dbReference type="EMBL" id="LR721781">
    <property type="protein sequence ID" value="VVW16918.1"/>
    <property type="molecule type" value="Genomic_DNA"/>
</dbReference>
<sequence>MLLDVFHKQGTCTIVHFPELGGPAMEMLNYFQIQSSHL</sequence>